<dbReference type="GO" id="GO:0032998">
    <property type="term" value="C:Fc-epsilon receptor I complex"/>
    <property type="evidence" value="ECO:0007669"/>
    <property type="project" value="InterPro"/>
</dbReference>
<evidence type="ECO:0000256" key="2">
    <source>
        <dbReference type="ARBA" id="ARBA00022475"/>
    </source>
</evidence>
<protein>
    <recommendedName>
        <fullName evidence="9">Fc fragment of IgE receptor Ig</fullName>
    </recommendedName>
</protein>
<dbReference type="GO" id="GO:0002376">
    <property type="term" value="P:immune system process"/>
    <property type="evidence" value="ECO:0007669"/>
    <property type="project" value="UniProtKB-KW"/>
</dbReference>
<keyword evidence="4" id="KW-0391">Immunity</keyword>
<proteinExistence type="predicted"/>
<evidence type="ECO:0000256" key="6">
    <source>
        <dbReference type="ARBA" id="ARBA00023170"/>
    </source>
</evidence>
<evidence type="ECO:0000256" key="5">
    <source>
        <dbReference type="ARBA" id="ARBA00023157"/>
    </source>
</evidence>
<evidence type="ECO:0000313" key="7">
    <source>
        <dbReference type="Ensembl" id="ENSPCLP00000019276.1"/>
    </source>
</evidence>
<evidence type="ECO:0000256" key="3">
    <source>
        <dbReference type="ARBA" id="ARBA00022553"/>
    </source>
</evidence>
<dbReference type="InterPro" id="IPR042340">
    <property type="entry name" value="FCER1G"/>
</dbReference>
<dbReference type="PANTHER" id="PTHR16803">
    <property type="entry name" value="HIGH AFFINITY IMMUNOGLOBULIN EPSILON RECEPTOR GAMMA-SUBUNIT"/>
    <property type="match status" value="1"/>
</dbReference>
<dbReference type="InterPro" id="IPR021663">
    <property type="entry name" value="CD3_zeta/IgE_Fc_rcpt_gamma"/>
</dbReference>
<dbReference type="Proteomes" id="UP000472261">
    <property type="component" value="Unplaced"/>
</dbReference>
<keyword evidence="8" id="KW-1185">Reference proteome</keyword>
<evidence type="ECO:0000256" key="4">
    <source>
        <dbReference type="ARBA" id="ARBA00022859"/>
    </source>
</evidence>
<reference evidence="7" key="2">
    <citation type="submission" date="2025-09" db="UniProtKB">
        <authorList>
            <consortium name="Ensembl"/>
        </authorList>
    </citation>
    <scope>IDENTIFICATION</scope>
</reference>
<accession>A0A669QYA9</accession>
<evidence type="ECO:0000313" key="8">
    <source>
        <dbReference type="Proteomes" id="UP000472261"/>
    </source>
</evidence>
<dbReference type="Ensembl" id="ENSPCLT00000025683.1">
    <property type="protein sequence ID" value="ENSPCLP00000019276.1"/>
    <property type="gene ID" value="ENSPCLG00000016151.1"/>
</dbReference>
<dbReference type="GO" id="GO:0019767">
    <property type="term" value="F:IgE receptor activity"/>
    <property type="evidence" value="ECO:0007669"/>
    <property type="project" value="InterPro"/>
</dbReference>
<keyword evidence="2" id="KW-0472">Membrane</keyword>
<keyword evidence="2" id="KW-1003">Cell membrane</keyword>
<comment type="subcellular location">
    <subcellularLocation>
        <location evidence="1">Cell membrane</location>
        <topology evidence="1">Single-pass type I membrane protein</topology>
    </subcellularLocation>
</comment>
<organism evidence="7 8">
    <name type="scientific">Phasianus colchicus</name>
    <name type="common">Common pheasant</name>
    <dbReference type="NCBI Taxonomy" id="9054"/>
    <lineage>
        <taxon>Eukaryota</taxon>
        <taxon>Metazoa</taxon>
        <taxon>Chordata</taxon>
        <taxon>Craniata</taxon>
        <taxon>Vertebrata</taxon>
        <taxon>Euteleostomi</taxon>
        <taxon>Archelosauria</taxon>
        <taxon>Archosauria</taxon>
        <taxon>Dinosauria</taxon>
        <taxon>Saurischia</taxon>
        <taxon>Theropoda</taxon>
        <taxon>Coelurosauria</taxon>
        <taxon>Aves</taxon>
        <taxon>Neognathae</taxon>
        <taxon>Galloanserae</taxon>
        <taxon>Galliformes</taxon>
        <taxon>Phasianidae</taxon>
        <taxon>Phasianinae</taxon>
        <taxon>Phasianus</taxon>
    </lineage>
</organism>
<sequence length="123" mass="13391">MGTLGEGREDLGRGIWGWGWVGAPLAPRSSLPLLPTEALAEPELCYILDGILFLYGIILTILYCRLKVSAGTPSPIGDRAQRPLPTPSLPFWESSLYFPSPPLFLFMVLGGNLRLIVSFPCSS</sequence>
<dbReference type="AlphaFoldDB" id="A0A669QYA9"/>
<reference evidence="7" key="1">
    <citation type="submission" date="2025-08" db="UniProtKB">
        <authorList>
            <consortium name="Ensembl"/>
        </authorList>
    </citation>
    <scope>IDENTIFICATION</scope>
</reference>
<dbReference type="PANTHER" id="PTHR16803:SF0">
    <property type="entry name" value="HIGH AFFINITY IMMUNOGLOBULIN EPSILON RECEPTOR SUBUNIT GAMMA"/>
    <property type="match status" value="1"/>
</dbReference>
<evidence type="ECO:0000256" key="1">
    <source>
        <dbReference type="ARBA" id="ARBA00004251"/>
    </source>
</evidence>
<dbReference type="Pfam" id="PF11628">
    <property type="entry name" value="TCR_zetazeta"/>
    <property type="match status" value="1"/>
</dbReference>
<evidence type="ECO:0008006" key="9">
    <source>
        <dbReference type="Google" id="ProtNLM"/>
    </source>
</evidence>
<keyword evidence="3" id="KW-0597">Phosphoprotein</keyword>
<keyword evidence="6" id="KW-0675">Receptor</keyword>
<name>A0A669QYA9_PHACC</name>
<keyword evidence="5" id="KW-1015">Disulfide bond</keyword>